<sequence>MSAKKRNRPKAEDEGFEPGSWECTVCTFRNRHEAFKCEMCDTRKGTSTRKPRLNQNVVQHHTVVQNFVVQQSLAEKPKRRVGRPTADSPSTSRHSPESTSSGSGVTKSTVISRANSKRVISLRDSLIIRSSAKKHIVTVKGVPACIIEYKKREDDKKLLERRASPKQQACLKKDLIV</sequence>
<organism evidence="11 12">
    <name type="scientific">Litomosoides sigmodontis</name>
    <name type="common">Filarial nematode worm</name>
    <dbReference type="NCBI Taxonomy" id="42156"/>
    <lineage>
        <taxon>Eukaryota</taxon>
        <taxon>Metazoa</taxon>
        <taxon>Ecdysozoa</taxon>
        <taxon>Nematoda</taxon>
        <taxon>Chromadorea</taxon>
        <taxon>Rhabditida</taxon>
        <taxon>Spirurina</taxon>
        <taxon>Spiruromorpha</taxon>
        <taxon>Filarioidea</taxon>
        <taxon>Onchocercidae</taxon>
        <taxon>Litomosoides</taxon>
    </lineage>
</organism>
<dbReference type="PANTHER" id="PTHR12920:SF4">
    <property type="entry name" value="GEO03726P1"/>
    <property type="match status" value="1"/>
</dbReference>
<dbReference type="PROSITE" id="PS01358">
    <property type="entry name" value="ZF_RANBP2_1"/>
    <property type="match status" value="1"/>
</dbReference>
<dbReference type="InterPro" id="IPR039958">
    <property type="entry name" value="RYBP/YAF2"/>
</dbReference>
<evidence type="ECO:0000256" key="3">
    <source>
        <dbReference type="ARBA" id="ARBA00022771"/>
    </source>
</evidence>
<keyword evidence="7" id="KW-0539">Nucleus</keyword>
<evidence type="ECO:0000256" key="8">
    <source>
        <dbReference type="PROSITE-ProRule" id="PRU00322"/>
    </source>
</evidence>
<dbReference type="InterPro" id="IPR036443">
    <property type="entry name" value="Znf_RanBP2_sf"/>
</dbReference>
<name>A0A3P6SQ37_LITSI</name>
<evidence type="ECO:0000259" key="10">
    <source>
        <dbReference type="PROSITE" id="PS50199"/>
    </source>
</evidence>
<evidence type="ECO:0000313" key="11">
    <source>
        <dbReference type="EMBL" id="VDK73329.1"/>
    </source>
</evidence>
<feature type="region of interest" description="Disordered" evidence="9">
    <location>
        <begin position="73"/>
        <end position="110"/>
    </location>
</feature>
<dbReference type="GO" id="GO:0003677">
    <property type="term" value="F:DNA binding"/>
    <property type="evidence" value="ECO:0007669"/>
    <property type="project" value="TreeGrafter"/>
</dbReference>
<dbReference type="GO" id="GO:0003712">
    <property type="term" value="F:transcription coregulator activity"/>
    <property type="evidence" value="ECO:0007669"/>
    <property type="project" value="TreeGrafter"/>
</dbReference>
<keyword evidence="6" id="KW-0804">Transcription</keyword>
<evidence type="ECO:0000313" key="12">
    <source>
        <dbReference type="Proteomes" id="UP000277928"/>
    </source>
</evidence>
<evidence type="ECO:0000256" key="6">
    <source>
        <dbReference type="ARBA" id="ARBA00023163"/>
    </source>
</evidence>
<keyword evidence="12" id="KW-1185">Reference proteome</keyword>
<feature type="domain" description="RanBP2-type" evidence="10">
    <location>
        <begin position="17"/>
        <end position="46"/>
    </location>
</feature>
<protein>
    <recommendedName>
        <fullName evidence="10">RanBP2-type domain-containing protein</fullName>
    </recommendedName>
</protein>
<dbReference type="SUPFAM" id="SSF90209">
    <property type="entry name" value="Ran binding protein zinc finger-like"/>
    <property type="match status" value="1"/>
</dbReference>
<gene>
    <name evidence="11" type="ORF">NLS_LOCUS2073</name>
</gene>
<evidence type="ECO:0000256" key="2">
    <source>
        <dbReference type="ARBA" id="ARBA00022723"/>
    </source>
</evidence>
<dbReference type="PANTHER" id="PTHR12920">
    <property type="entry name" value="RYBP AND YAF2-RELATED"/>
    <property type="match status" value="1"/>
</dbReference>
<evidence type="ECO:0000256" key="5">
    <source>
        <dbReference type="ARBA" id="ARBA00023015"/>
    </source>
</evidence>
<keyword evidence="2" id="KW-0479">Metal-binding</keyword>
<dbReference type="Pfam" id="PF17219">
    <property type="entry name" value="YAF2_RYBP"/>
    <property type="match status" value="1"/>
</dbReference>
<accession>A0A3P6SQ37</accession>
<dbReference type="OrthoDB" id="10063208at2759"/>
<keyword evidence="5" id="KW-0805">Transcription regulation</keyword>
<dbReference type="Pfam" id="PF00641">
    <property type="entry name" value="Zn_ribbon_RanBP"/>
    <property type="match status" value="1"/>
</dbReference>
<dbReference type="InterPro" id="IPR033774">
    <property type="entry name" value="YAF2_RYBP"/>
</dbReference>
<evidence type="ECO:0000256" key="9">
    <source>
        <dbReference type="SAM" id="MobiDB-lite"/>
    </source>
</evidence>
<evidence type="ECO:0000256" key="1">
    <source>
        <dbReference type="ARBA" id="ARBA00004123"/>
    </source>
</evidence>
<dbReference type="PROSITE" id="PS50199">
    <property type="entry name" value="ZF_RANBP2_2"/>
    <property type="match status" value="1"/>
</dbReference>
<dbReference type="SMART" id="SM00547">
    <property type="entry name" value="ZnF_RBZ"/>
    <property type="match status" value="1"/>
</dbReference>
<feature type="compositionally biased region" description="Low complexity" evidence="9">
    <location>
        <begin position="88"/>
        <end position="110"/>
    </location>
</feature>
<dbReference type="GO" id="GO:0045893">
    <property type="term" value="P:positive regulation of DNA-templated transcription"/>
    <property type="evidence" value="ECO:0007669"/>
    <property type="project" value="InterPro"/>
</dbReference>
<keyword evidence="3 8" id="KW-0863">Zinc-finger</keyword>
<reference evidence="11 12" key="1">
    <citation type="submission" date="2018-08" db="EMBL/GenBank/DDBJ databases">
        <authorList>
            <person name="Laetsch R D."/>
            <person name="Stevens L."/>
            <person name="Kumar S."/>
            <person name="Blaxter L. M."/>
        </authorList>
    </citation>
    <scope>NUCLEOTIDE SEQUENCE [LARGE SCALE GENOMIC DNA]</scope>
</reference>
<proteinExistence type="predicted"/>
<dbReference type="Gene3D" id="4.10.1060.10">
    <property type="entry name" value="Zinc finger, RanBP2-type"/>
    <property type="match status" value="1"/>
</dbReference>
<dbReference type="Proteomes" id="UP000277928">
    <property type="component" value="Unassembled WGS sequence"/>
</dbReference>
<dbReference type="OMA" id="HHTVVQN"/>
<dbReference type="STRING" id="42156.A0A3P6SQ37"/>
<dbReference type="InterPro" id="IPR001876">
    <property type="entry name" value="Znf_RanBP2"/>
</dbReference>
<keyword evidence="4" id="KW-0862">Zinc</keyword>
<dbReference type="EMBL" id="UYRX01000087">
    <property type="protein sequence ID" value="VDK73329.1"/>
    <property type="molecule type" value="Genomic_DNA"/>
</dbReference>
<dbReference type="GO" id="GO:0008270">
    <property type="term" value="F:zinc ion binding"/>
    <property type="evidence" value="ECO:0007669"/>
    <property type="project" value="UniProtKB-KW"/>
</dbReference>
<evidence type="ECO:0000256" key="4">
    <source>
        <dbReference type="ARBA" id="ARBA00022833"/>
    </source>
</evidence>
<dbReference type="AlphaFoldDB" id="A0A3P6SQ37"/>
<dbReference type="GO" id="GO:0005634">
    <property type="term" value="C:nucleus"/>
    <property type="evidence" value="ECO:0007669"/>
    <property type="project" value="UniProtKB-SubCell"/>
</dbReference>
<comment type="subcellular location">
    <subcellularLocation>
        <location evidence="1">Nucleus</location>
    </subcellularLocation>
</comment>
<evidence type="ECO:0000256" key="7">
    <source>
        <dbReference type="ARBA" id="ARBA00023242"/>
    </source>
</evidence>